<feature type="transmembrane region" description="Helical" evidence="2">
    <location>
        <begin position="336"/>
        <end position="355"/>
    </location>
</feature>
<evidence type="ECO:0000259" key="3">
    <source>
        <dbReference type="Pfam" id="PF01757"/>
    </source>
</evidence>
<keyword evidence="2" id="KW-0812">Transmembrane</keyword>
<feature type="transmembrane region" description="Helical" evidence="2">
    <location>
        <begin position="56"/>
        <end position="73"/>
    </location>
</feature>
<evidence type="ECO:0000313" key="4">
    <source>
        <dbReference type="EMBL" id="GAA3389780.1"/>
    </source>
</evidence>
<evidence type="ECO:0000256" key="2">
    <source>
        <dbReference type="SAM" id="Phobius"/>
    </source>
</evidence>
<accession>A0ABP6T035</accession>
<dbReference type="InterPro" id="IPR050879">
    <property type="entry name" value="Acyltransferase_3"/>
</dbReference>
<dbReference type="Pfam" id="PF01757">
    <property type="entry name" value="Acyl_transf_3"/>
    <property type="match status" value="1"/>
</dbReference>
<feature type="domain" description="Acyltransferase 3" evidence="3">
    <location>
        <begin position="19"/>
        <end position="380"/>
    </location>
</feature>
<comment type="caution">
    <text evidence="4">The sequence shown here is derived from an EMBL/GenBank/DDBJ whole genome shotgun (WGS) entry which is preliminary data.</text>
</comment>
<feature type="transmembrane region" description="Helical" evidence="2">
    <location>
        <begin position="367"/>
        <end position="386"/>
    </location>
</feature>
<name>A0ABP6T035_9ACTN</name>
<keyword evidence="2" id="KW-0472">Membrane</keyword>
<feature type="transmembrane region" description="Helical" evidence="2">
    <location>
        <begin position="185"/>
        <end position="206"/>
    </location>
</feature>
<sequence length="526" mass="57811">MTASAPRVVTRAGGHLDVLDGVRALAAFAVVGTHVGFQTGRAVDGFFAPFLARLDFGVTLFFLLSGFLLYRPFVEAAMDLRPRPESKAFLLRRFARIFPAYWALLAVTMLVRPWEHPVGFTIQKTTWIDWIEYATLTHIYFGDNPHQALTHIWSLVVEMSFYLALPLIAAVSLKGRRPRRIMRRQTIALAVLFAIGPLWGLVIHQIPTMRDDWLALQWLPGYLDWFALGMILACLPSAASVGAWPRLRKLAEDLATAPGTCWIIAGILFALSMTPVAGPYTLAPATTSQWIAKHLLYGATAFFMLLPLVSPAPAGGRTHPLRAALVDRRVRWLGEISYGVFLFHLVIMFVLVDALNLELFRGGYSTLFPLTVLAAVVAAALSYRLLERPAQNYIRRRTRHGAADIQARDAAPAVAPVTPVAVDSEPAPEALPDPEEQPALPQPPEPTVRWDYQHPVQLGPWVPQQPGAPEPENERTTEPIPHLPPPPQDSVPLDLPSVGVPPVGPPPVGSPPSWPATPPAPRRPAD</sequence>
<evidence type="ECO:0000256" key="1">
    <source>
        <dbReference type="SAM" id="MobiDB-lite"/>
    </source>
</evidence>
<dbReference type="EMBL" id="BAAAYN010000026">
    <property type="protein sequence ID" value="GAA3389780.1"/>
    <property type="molecule type" value="Genomic_DNA"/>
</dbReference>
<feature type="transmembrane region" description="Helical" evidence="2">
    <location>
        <begin position="94"/>
        <end position="111"/>
    </location>
</feature>
<gene>
    <name evidence="4" type="ORF">GCM10020369_41220</name>
</gene>
<feature type="transmembrane region" description="Helical" evidence="2">
    <location>
        <begin position="294"/>
        <end position="315"/>
    </location>
</feature>
<proteinExistence type="predicted"/>
<feature type="compositionally biased region" description="Pro residues" evidence="1">
    <location>
        <begin position="502"/>
        <end position="526"/>
    </location>
</feature>
<reference evidence="5" key="1">
    <citation type="journal article" date="2019" name="Int. J. Syst. Evol. Microbiol.">
        <title>The Global Catalogue of Microorganisms (GCM) 10K type strain sequencing project: providing services to taxonomists for standard genome sequencing and annotation.</title>
        <authorList>
            <consortium name="The Broad Institute Genomics Platform"/>
            <consortium name="The Broad Institute Genome Sequencing Center for Infectious Disease"/>
            <person name="Wu L."/>
            <person name="Ma J."/>
        </authorList>
    </citation>
    <scope>NUCLEOTIDE SEQUENCE [LARGE SCALE GENOMIC DNA]</scope>
    <source>
        <strain evidence="5">JCM 9458</strain>
    </source>
</reference>
<organism evidence="4 5">
    <name type="scientific">Cryptosporangium minutisporangium</name>
    <dbReference type="NCBI Taxonomy" id="113569"/>
    <lineage>
        <taxon>Bacteria</taxon>
        <taxon>Bacillati</taxon>
        <taxon>Actinomycetota</taxon>
        <taxon>Actinomycetes</taxon>
        <taxon>Cryptosporangiales</taxon>
        <taxon>Cryptosporangiaceae</taxon>
        <taxon>Cryptosporangium</taxon>
    </lineage>
</organism>
<feature type="transmembrane region" description="Helical" evidence="2">
    <location>
        <begin position="226"/>
        <end position="247"/>
    </location>
</feature>
<dbReference type="InterPro" id="IPR002656">
    <property type="entry name" value="Acyl_transf_3_dom"/>
</dbReference>
<dbReference type="PANTHER" id="PTHR23028">
    <property type="entry name" value="ACETYLTRANSFERASE"/>
    <property type="match status" value="1"/>
</dbReference>
<feature type="transmembrane region" description="Helical" evidence="2">
    <location>
        <begin position="259"/>
        <end position="282"/>
    </location>
</feature>
<evidence type="ECO:0000313" key="5">
    <source>
        <dbReference type="Proteomes" id="UP001501676"/>
    </source>
</evidence>
<keyword evidence="2" id="KW-1133">Transmembrane helix</keyword>
<dbReference type="RefSeq" id="WP_345729800.1">
    <property type="nucleotide sequence ID" value="NZ_BAAAYN010000026.1"/>
</dbReference>
<keyword evidence="5" id="KW-1185">Reference proteome</keyword>
<dbReference type="Proteomes" id="UP001501676">
    <property type="component" value="Unassembled WGS sequence"/>
</dbReference>
<protein>
    <recommendedName>
        <fullName evidence="3">Acyltransferase 3 domain-containing protein</fullName>
    </recommendedName>
</protein>
<feature type="transmembrane region" description="Helical" evidence="2">
    <location>
        <begin position="152"/>
        <end position="173"/>
    </location>
</feature>
<dbReference type="PANTHER" id="PTHR23028:SF53">
    <property type="entry name" value="ACYL_TRANSF_3 DOMAIN-CONTAINING PROTEIN"/>
    <property type="match status" value="1"/>
</dbReference>
<feature type="region of interest" description="Disordered" evidence="1">
    <location>
        <begin position="423"/>
        <end position="526"/>
    </location>
</feature>